<feature type="region of interest" description="Disordered" evidence="4">
    <location>
        <begin position="29"/>
        <end position="167"/>
    </location>
</feature>
<evidence type="ECO:0000313" key="6">
    <source>
        <dbReference type="EMBL" id="KAK3936999.1"/>
    </source>
</evidence>
<dbReference type="CDD" id="cd00024">
    <property type="entry name" value="CD_CSD"/>
    <property type="match status" value="1"/>
</dbReference>
<proteinExistence type="predicted"/>
<dbReference type="InterPro" id="IPR051219">
    <property type="entry name" value="Heterochromatin_chromo-domain"/>
</dbReference>
<protein>
    <recommendedName>
        <fullName evidence="5">Chromo domain-containing protein</fullName>
    </recommendedName>
</protein>
<evidence type="ECO:0000256" key="4">
    <source>
        <dbReference type="SAM" id="MobiDB-lite"/>
    </source>
</evidence>
<feature type="compositionally biased region" description="Polar residues" evidence="4">
    <location>
        <begin position="147"/>
        <end position="164"/>
    </location>
</feature>
<comment type="subunit">
    <text evidence="2">Component of the NuA4 histone acetyltransferase complex.</text>
</comment>
<evidence type="ECO:0000256" key="3">
    <source>
        <dbReference type="ARBA" id="ARBA00023242"/>
    </source>
</evidence>
<dbReference type="GO" id="GO:0006338">
    <property type="term" value="P:chromatin remodeling"/>
    <property type="evidence" value="ECO:0007669"/>
    <property type="project" value="UniProtKB-ARBA"/>
</dbReference>
<feature type="compositionally biased region" description="Polar residues" evidence="4">
    <location>
        <begin position="32"/>
        <end position="41"/>
    </location>
</feature>
<dbReference type="SMART" id="SM00298">
    <property type="entry name" value="CHROMO"/>
    <property type="match status" value="1"/>
</dbReference>
<dbReference type="Pfam" id="PF00385">
    <property type="entry name" value="Chromo"/>
    <property type="match status" value="1"/>
</dbReference>
<comment type="caution">
    <text evidence="6">The sequence shown here is derived from an EMBL/GenBank/DDBJ whole genome shotgun (WGS) entry which is preliminary data.</text>
</comment>
<dbReference type="PROSITE" id="PS50013">
    <property type="entry name" value="CHROMO_2"/>
    <property type="match status" value="1"/>
</dbReference>
<dbReference type="Proteomes" id="UP001303473">
    <property type="component" value="Unassembled WGS sequence"/>
</dbReference>
<evidence type="ECO:0000259" key="5">
    <source>
        <dbReference type="PROSITE" id="PS50013"/>
    </source>
</evidence>
<keyword evidence="7" id="KW-1185">Reference proteome</keyword>
<feature type="compositionally biased region" description="Basic and acidic residues" evidence="4">
    <location>
        <begin position="429"/>
        <end position="438"/>
    </location>
</feature>
<dbReference type="SUPFAM" id="SSF54160">
    <property type="entry name" value="Chromo domain-like"/>
    <property type="match status" value="1"/>
</dbReference>
<reference evidence="7" key="1">
    <citation type="journal article" date="2023" name="Mol. Phylogenet. Evol.">
        <title>Genome-scale phylogeny and comparative genomics of the fungal order Sordariales.</title>
        <authorList>
            <person name="Hensen N."/>
            <person name="Bonometti L."/>
            <person name="Westerberg I."/>
            <person name="Brannstrom I.O."/>
            <person name="Guillou S."/>
            <person name="Cros-Aarteil S."/>
            <person name="Calhoun S."/>
            <person name="Haridas S."/>
            <person name="Kuo A."/>
            <person name="Mondo S."/>
            <person name="Pangilinan J."/>
            <person name="Riley R."/>
            <person name="LaButti K."/>
            <person name="Andreopoulos B."/>
            <person name="Lipzen A."/>
            <person name="Chen C."/>
            <person name="Yan M."/>
            <person name="Daum C."/>
            <person name="Ng V."/>
            <person name="Clum A."/>
            <person name="Steindorff A."/>
            <person name="Ohm R.A."/>
            <person name="Martin F."/>
            <person name="Silar P."/>
            <person name="Natvig D.O."/>
            <person name="Lalanne C."/>
            <person name="Gautier V."/>
            <person name="Ament-Velasquez S.L."/>
            <person name="Kruys A."/>
            <person name="Hutchinson M.I."/>
            <person name="Powell A.J."/>
            <person name="Barry K."/>
            <person name="Miller A.N."/>
            <person name="Grigoriev I.V."/>
            <person name="Debuchy R."/>
            <person name="Gladieux P."/>
            <person name="Hiltunen Thoren M."/>
            <person name="Johannesson H."/>
        </authorList>
    </citation>
    <scope>NUCLEOTIDE SEQUENCE [LARGE SCALE GENOMIC DNA]</scope>
    <source>
        <strain evidence="7">CBS 340.73</strain>
    </source>
</reference>
<name>A0AAN6N0W7_9PEZI</name>
<dbReference type="PANTHER" id="PTHR22812">
    <property type="entry name" value="CHROMOBOX PROTEIN"/>
    <property type="match status" value="1"/>
</dbReference>
<dbReference type="InterPro" id="IPR016197">
    <property type="entry name" value="Chromo-like_dom_sf"/>
</dbReference>
<feature type="region of interest" description="Disordered" evidence="4">
    <location>
        <begin position="479"/>
        <end position="508"/>
    </location>
</feature>
<accession>A0AAN6N0W7</accession>
<organism evidence="6 7">
    <name type="scientific">Diplogelasinospora grovesii</name>
    <dbReference type="NCBI Taxonomy" id="303347"/>
    <lineage>
        <taxon>Eukaryota</taxon>
        <taxon>Fungi</taxon>
        <taxon>Dikarya</taxon>
        <taxon>Ascomycota</taxon>
        <taxon>Pezizomycotina</taxon>
        <taxon>Sordariomycetes</taxon>
        <taxon>Sordariomycetidae</taxon>
        <taxon>Sordariales</taxon>
        <taxon>Diplogelasinosporaceae</taxon>
        <taxon>Diplogelasinospora</taxon>
    </lineage>
</organism>
<dbReference type="GO" id="GO:0005634">
    <property type="term" value="C:nucleus"/>
    <property type="evidence" value="ECO:0007669"/>
    <property type="project" value="UniProtKB-SubCell"/>
</dbReference>
<feature type="compositionally biased region" description="Basic and acidic residues" evidence="4">
    <location>
        <begin position="363"/>
        <end position="372"/>
    </location>
</feature>
<dbReference type="EMBL" id="MU853866">
    <property type="protein sequence ID" value="KAK3936999.1"/>
    <property type="molecule type" value="Genomic_DNA"/>
</dbReference>
<dbReference type="InterPro" id="IPR023780">
    <property type="entry name" value="Chromo_domain"/>
</dbReference>
<comment type="subcellular location">
    <subcellularLocation>
        <location evidence="1">Nucleus</location>
    </subcellularLocation>
</comment>
<evidence type="ECO:0000256" key="1">
    <source>
        <dbReference type="ARBA" id="ARBA00004123"/>
    </source>
</evidence>
<gene>
    <name evidence="6" type="ORF">QBC46DRAFT_19603</name>
</gene>
<feature type="region of interest" description="Disordered" evidence="4">
    <location>
        <begin position="235"/>
        <end position="438"/>
    </location>
</feature>
<evidence type="ECO:0000256" key="2">
    <source>
        <dbReference type="ARBA" id="ARBA00011353"/>
    </source>
</evidence>
<feature type="compositionally biased region" description="Acidic residues" evidence="4">
    <location>
        <begin position="72"/>
        <end position="82"/>
    </location>
</feature>
<feature type="compositionally biased region" description="Basic and acidic residues" evidence="4">
    <location>
        <begin position="283"/>
        <end position="319"/>
    </location>
</feature>
<feature type="compositionally biased region" description="Low complexity" evidence="4">
    <location>
        <begin position="399"/>
        <end position="413"/>
    </location>
</feature>
<dbReference type="AlphaFoldDB" id="A0AAN6N0W7"/>
<feature type="compositionally biased region" description="Low complexity" evidence="4">
    <location>
        <begin position="93"/>
        <end position="107"/>
    </location>
</feature>
<sequence>MATVCLDQQIFYTAPAAADSKRTIRGLLASKPPSSAVSGTTLHPPPPPLPQDAGDPWSSDIKMSQNDVIEISSDDESDNDTLDDSHFDKTLESGSVAGTVGNTVGAVPGTGGSRQATKPSPAGPALFDDESTSNHEQQRLGLGWSPEPSSVSTAPHAEQGQSVPASRRELDCAGSSCRQGLGCPRHPNLSTKIYRQYRHAEEPRVDADNALRLPYTVPGGSSDTSEAEQRGCSVPQRAACSGETGDGEDCLPLARSGSGEGTLRCDEADASDLAVVESTPQPPDDRNLNTNVEEDHRPAHPPVLDRGEQADGNDERELSNAEPSMHPSTSQDRGNRQSSSGRRRRCDTNDEEDCSSIAGGDAEQAKHDDLVRPQRRKRRRVGTSAPTTRRTAPRRQARLRCTSSQSQQAQRQTQDPKRRQNQRIIPEPRSSERIASEEESVKVPFAYFEEWPVQGVVKHLVVGKKETLQAEFWWSASVHHGQKQGTPEHPRRKSPAERTSSTGRAHPSRVAYTAKEVQEGKYFQVEEILGSRRRGRRVEYLVKWEGYGHEHDSWEPVAHFEKCPEMLQQFHEDGKVRVGEMADQRRIQFLSVFLPGSSVRSDNSLSSGRTCTVSWSAIEPWRRRCPR</sequence>
<evidence type="ECO:0000313" key="7">
    <source>
        <dbReference type="Proteomes" id="UP001303473"/>
    </source>
</evidence>
<keyword evidence="3" id="KW-0539">Nucleus</keyword>
<feature type="compositionally biased region" description="Low complexity" evidence="4">
    <location>
        <begin position="330"/>
        <end position="340"/>
    </location>
</feature>
<feature type="domain" description="Chromo" evidence="5">
    <location>
        <begin position="523"/>
        <end position="582"/>
    </location>
</feature>
<dbReference type="InterPro" id="IPR000953">
    <property type="entry name" value="Chromo/chromo_shadow_dom"/>
</dbReference>
<dbReference type="Gene3D" id="2.40.50.40">
    <property type="match status" value="1"/>
</dbReference>